<reference evidence="1" key="2">
    <citation type="journal article" date="2015" name="Data Brief">
        <title>Shoot transcriptome of the giant reed, Arundo donax.</title>
        <authorList>
            <person name="Barrero R.A."/>
            <person name="Guerrero F.D."/>
            <person name="Moolhuijzen P."/>
            <person name="Goolsby J.A."/>
            <person name="Tidwell J."/>
            <person name="Bellgard S.E."/>
            <person name="Bellgard M.I."/>
        </authorList>
    </citation>
    <scope>NUCLEOTIDE SEQUENCE</scope>
    <source>
        <tissue evidence="1">Shoot tissue taken approximately 20 cm above the soil surface</tissue>
    </source>
</reference>
<organism evidence="1">
    <name type="scientific">Arundo donax</name>
    <name type="common">Giant reed</name>
    <name type="synonym">Donax arundinaceus</name>
    <dbReference type="NCBI Taxonomy" id="35708"/>
    <lineage>
        <taxon>Eukaryota</taxon>
        <taxon>Viridiplantae</taxon>
        <taxon>Streptophyta</taxon>
        <taxon>Embryophyta</taxon>
        <taxon>Tracheophyta</taxon>
        <taxon>Spermatophyta</taxon>
        <taxon>Magnoliopsida</taxon>
        <taxon>Liliopsida</taxon>
        <taxon>Poales</taxon>
        <taxon>Poaceae</taxon>
        <taxon>PACMAD clade</taxon>
        <taxon>Arundinoideae</taxon>
        <taxon>Arundineae</taxon>
        <taxon>Arundo</taxon>
    </lineage>
</organism>
<reference evidence="1" key="1">
    <citation type="submission" date="2014-09" db="EMBL/GenBank/DDBJ databases">
        <authorList>
            <person name="Magalhaes I.L.F."/>
            <person name="Oliveira U."/>
            <person name="Santos F.R."/>
            <person name="Vidigal T.H.D.A."/>
            <person name="Brescovit A.D."/>
            <person name="Santos A.J."/>
        </authorList>
    </citation>
    <scope>NUCLEOTIDE SEQUENCE</scope>
    <source>
        <tissue evidence="1">Shoot tissue taken approximately 20 cm above the soil surface</tissue>
    </source>
</reference>
<evidence type="ECO:0000313" key="1">
    <source>
        <dbReference type="EMBL" id="JAD92995.1"/>
    </source>
</evidence>
<protein>
    <submittedName>
        <fullName evidence="1">Uncharacterized protein</fullName>
    </submittedName>
</protein>
<sequence>MKNQHGEQSPYLVHMIDRREKNWNEKDKECDVNLHVTCVCCFSVIHIPP</sequence>
<name>A0A0A9E512_ARUDO</name>
<proteinExistence type="predicted"/>
<dbReference type="EMBL" id="GBRH01204900">
    <property type="protein sequence ID" value="JAD92995.1"/>
    <property type="molecule type" value="Transcribed_RNA"/>
</dbReference>
<accession>A0A0A9E512</accession>
<dbReference type="AlphaFoldDB" id="A0A0A9E512"/>